<dbReference type="Gene3D" id="3.30.300.130">
    <property type="entry name" value="Fe-S cluster assembly (FSCA)"/>
    <property type="match status" value="1"/>
</dbReference>
<dbReference type="SUPFAM" id="SSF117916">
    <property type="entry name" value="Fe-S cluster assembly (FSCA) domain-like"/>
    <property type="match status" value="1"/>
</dbReference>
<dbReference type="Pfam" id="PF01883">
    <property type="entry name" value="FeS_assembly_P"/>
    <property type="match status" value="1"/>
</dbReference>
<sequence>MPRPDAGDVERAVHAALEGVIDPEIRRPITELDMVERVTATDAGVEVGVRLTIVGCPASDRIEQDVRAAAEQVVGAGNAVVELGVMTPAQRAALTERLRG</sequence>
<protein>
    <submittedName>
        <fullName evidence="2">DUF59 domain-containing protein</fullName>
    </submittedName>
</protein>
<name>A0A4Q2JCS7_9MICO</name>
<gene>
    <name evidence="2" type="ORF">ESO86_15030</name>
</gene>
<dbReference type="AlphaFoldDB" id="A0A4Q2JCS7"/>
<dbReference type="InterPro" id="IPR002744">
    <property type="entry name" value="MIP18-like"/>
</dbReference>
<feature type="domain" description="MIP18 family-like" evidence="1">
    <location>
        <begin position="11"/>
        <end position="79"/>
    </location>
</feature>
<accession>A0A4Q2JCS7</accession>
<dbReference type="OrthoDB" id="9809679at2"/>
<organism evidence="2 3">
    <name type="scientific">Agromyces binzhouensis</name>
    <dbReference type="NCBI Taxonomy" id="1817495"/>
    <lineage>
        <taxon>Bacteria</taxon>
        <taxon>Bacillati</taxon>
        <taxon>Actinomycetota</taxon>
        <taxon>Actinomycetes</taxon>
        <taxon>Micrococcales</taxon>
        <taxon>Microbacteriaceae</taxon>
        <taxon>Agromyces</taxon>
    </lineage>
</organism>
<keyword evidence="3" id="KW-1185">Reference proteome</keyword>
<evidence type="ECO:0000313" key="2">
    <source>
        <dbReference type="EMBL" id="RXZ44086.1"/>
    </source>
</evidence>
<dbReference type="RefSeq" id="WP_129235703.1">
    <property type="nucleotide sequence ID" value="NZ_SDPL01000413.1"/>
</dbReference>
<evidence type="ECO:0000259" key="1">
    <source>
        <dbReference type="Pfam" id="PF01883"/>
    </source>
</evidence>
<dbReference type="InterPro" id="IPR034904">
    <property type="entry name" value="FSCA_dom_sf"/>
</dbReference>
<reference evidence="2 3" key="1">
    <citation type="submission" date="2019-01" db="EMBL/GenBank/DDBJ databases">
        <authorList>
            <person name="Li J."/>
        </authorList>
    </citation>
    <scope>NUCLEOTIDE SEQUENCE [LARGE SCALE GENOMIC DNA]</scope>
    <source>
        <strain evidence="2 3">CGMCC 4.7180</strain>
    </source>
</reference>
<dbReference type="PANTHER" id="PTHR42831">
    <property type="entry name" value="FE-S PROTEIN MATURATION AUXILIARY FACTOR YITW"/>
    <property type="match status" value="1"/>
</dbReference>
<dbReference type="InterPro" id="IPR052339">
    <property type="entry name" value="Fe-S_Maturation_MIP18"/>
</dbReference>
<evidence type="ECO:0000313" key="3">
    <source>
        <dbReference type="Proteomes" id="UP000292881"/>
    </source>
</evidence>
<dbReference type="EMBL" id="SDPL01000413">
    <property type="protein sequence ID" value="RXZ44086.1"/>
    <property type="molecule type" value="Genomic_DNA"/>
</dbReference>
<dbReference type="PANTHER" id="PTHR42831:SF1">
    <property type="entry name" value="FE-S PROTEIN MATURATION AUXILIARY FACTOR YITW"/>
    <property type="match status" value="1"/>
</dbReference>
<proteinExistence type="predicted"/>
<dbReference type="Proteomes" id="UP000292881">
    <property type="component" value="Unassembled WGS sequence"/>
</dbReference>
<feature type="non-terminal residue" evidence="2">
    <location>
        <position position="100"/>
    </location>
</feature>
<comment type="caution">
    <text evidence="2">The sequence shown here is derived from an EMBL/GenBank/DDBJ whole genome shotgun (WGS) entry which is preliminary data.</text>
</comment>